<evidence type="ECO:0000256" key="1">
    <source>
        <dbReference type="ARBA" id="ARBA00006272"/>
    </source>
</evidence>
<feature type="active site" description="Proton acceptor" evidence="7">
    <location>
        <position position="207"/>
    </location>
</feature>
<gene>
    <name evidence="9" type="ORF">F8S09_07765</name>
</gene>
<feature type="binding site" evidence="8">
    <location>
        <position position="177"/>
    </location>
    <ligand>
        <name>Zn(2+)</name>
        <dbReference type="ChEBI" id="CHEBI:29105"/>
        <label>2</label>
    </ligand>
</feature>
<evidence type="ECO:0000313" key="9">
    <source>
        <dbReference type="EMBL" id="MPY66592.1"/>
    </source>
</evidence>
<dbReference type="GO" id="GO:0004177">
    <property type="term" value="F:aminopeptidase activity"/>
    <property type="evidence" value="ECO:0007669"/>
    <property type="project" value="UniProtKB-UniRule"/>
</dbReference>
<dbReference type="EMBL" id="WBSL01000002">
    <property type="protein sequence ID" value="MPY66592.1"/>
    <property type="molecule type" value="Genomic_DNA"/>
</dbReference>
<evidence type="ECO:0000256" key="7">
    <source>
        <dbReference type="PIRSR" id="PIRSR001123-1"/>
    </source>
</evidence>
<dbReference type="GO" id="GO:0046872">
    <property type="term" value="F:metal ion binding"/>
    <property type="evidence" value="ECO:0007669"/>
    <property type="project" value="UniProtKB-UniRule"/>
</dbReference>
<sequence length="361" mass="37749">MLPALRDRLRELCDIDAVSGDERPLLRSLRTALAGQVDDFQIDVAGNAYAVRRGPAPGPTVLIAAHTDEIGLMVKSIEPGGFIRFEKIGGVIDSLLPARAVRVRGVNGVIGMKSGHYQSEAERTQGRKAGDLYIDLGCSSAAEVEALGVRIGDPVAFVSPLLEIGGQPHLVAGKAIDNRLGCAVLLELALGAAPAAGTVIYAFTAQEEVGLKGAKLAAERFRPDLALALDTMPTGDTPDMSEHRDLNVRLGAGPALQVMAGPGGRANLLHPGVRDFLEEVARERGVPLQACTFSGGSNDSAAMAWAGLGLAAGSLTLPRRYSHSPLELADLRDAVGAAEVLHGVVGRLPNLPDFTFLPDDA</sequence>
<dbReference type="Proteomes" id="UP000484842">
    <property type="component" value="Unassembled WGS sequence"/>
</dbReference>
<reference evidence="9 10" key="1">
    <citation type="submission" date="2019-10" db="EMBL/GenBank/DDBJ databases">
        <title>Deinococcus sp. isolated from soil.</title>
        <authorList>
            <person name="Li Y."/>
            <person name="Wang J."/>
        </authorList>
    </citation>
    <scope>NUCLEOTIDE SEQUENCE [LARGE SCALE GENOMIC DNA]</scope>
    <source>
        <strain evidence="9 10">SDU3-2</strain>
    </source>
</reference>
<feature type="binding site" evidence="8">
    <location>
        <position position="208"/>
    </location>
    <ligand>
        <name>Zn(2+)</name>
        <dbReference type="ChEBI" id="CHEBI:29105"/>
        <label>2</label>
    </ligand>
</feature>
<dbReference type="PANTHER" id="PTHR32481">
    <property type="entry name" value="AMINOPEPTIDASE"/>
    <property type="match status" value="1"/>
</dbReference>
<dbReference type="GO" id="GO:0006508">
    <property type="term" value="P:proteolysis"/>
    <property type="evidence" value="ECO:0007669"/>
    <property type="project" value="UniProtKB-KW"/>
</dbReference>
<evidence type="ECO:0000256" key="5">
    <source>
        <dbReference type="ARBA" id="ARBA00022801"/>
    </source>
</evidence>
<evidence type="ECO:0000256" key="3">
    <source>
        <dbReference type="ARBA" id="ARBA00022670"/>
    </source>
</evidence>
<dbReference type="PIRSF" id="PIRSF001123">
    <property type="entry name" value="PepA_GA"/>
    <property type="match status" value="1"/>
</dbReference>
<dbReference type="RefSeq" id="WP_152870792.1">
    <property type="nucleotide sequence ID" value="NZ_WBSL01000002.1"/>
</dbReference>
<proteinExistence type="inferred from homology"/>
<evidence type="ECO:0000256" key="8">
    <source>
        <dbReference type="PIRSR" id="PIRSR001123-2"/>
    </source>
</evidence>
<dbReference type="SUPFAM" id="SSF53187">
    <property type="entry name" value="Zn-dependent exopeptidases"/>
    <property type="match status" value="1"/>
</dbReference>
<comment type="similarity">
    <text evidence="1 6">Belongs to the peptidase M42 family.</text>
</comment>
<dbReference type="InterPro" id="IPR008007">
    <property type="entry name" value="Peptidase_M42"/>
</dbReference>
<feature type="binding site" evidence="8">
    <location>
        <position position="230"/>
    </location>
    <ligand>
        <name>Zn(2+)</name>
        <dbReference type="ChEBI" id="CHEBI:29105"/>
        <label>1</label>
    </ligand>
</feature>
<dbReference type="Gene3D" id="2.40.30.40">
    <property type="entry name" value="Peptidase M42, domain 2"/>
    <property type="match status" value="1"/>
</dbReference>
<evidence type="ECO:0000256" key="6">
    <source>
        <dbReference type="PIRNR" id="PIRNR001123"/>
    </source>
</evidence>
<dbReference type="Pfam" id="PF05343">
    <property type="entry name" value="Peptidase_M42"/>
    <property type="match status" value="1"/>
</dbReference>
<evidence type="ECO:0000256" key="4">
    <source>
        <dbReference type="ARBA" id="ARBA00022723"/>
    </source>
</evidence>
<evidence type="ECO:0000313" key="10">
    <source>
        <dbReference type="Proteomes" id="UP000484842"/>
    </source>
</evidence>
<comment type="caution">
    <text evidence="9">The sequence shown here is derived from an EMBL/GenBank/DDBJ whole genome shotgun (WGS) entry which is preliminary data.</text>
</comment>
<evidence type="ECO:0000256" key="2">
    <source>
        <dbReference type="ARBA" id="ARBA00022438"/>
    </source>
</evidence>
<protein>
    <submittedName>
        <fullName evidence="9">M42 family metallopeptidase</fullName>
    </submittedName>
</protein>
<keyword evidence="10" id="KW-1185">Reference proteome</keyword>
<dbReference type="AlphaFoldDB" id="A0A7X1NVI5"/>
<feature type="binding site" evidence="8">
    <location>
        <position position="323"/>
    </location>
    <ligand>
        <name>Zn(2+)</name>
        <dbReference type="ChEBI" id="CHEBI:29105"/>
        <label>2</label>
    </ligand>
</feature>
<keyword evidence="4 8" id="KW-0479">Metal-binding</keyword>
<dbReference type="InterPro" id="IPR023367">
    <property type="entry name" value="Peptidase_M42_dom2"/>
</dbReference>
<keyword evidence="2" id="KW-0031">Aminopeptidase</keyword>
<dbReference type="PANTHER" id="PTHR32481:SF0">
    <property type="entry name" value="AMINOPEPTIDASE YPDE-RELATED"/>
    <property type="match status" value="1"/>
</dbReference>
<dbReference type="SUPFAM" id="SSF101821">
    <property type="entry name" value="Aminopeptidase/glucanase lid domain"/>
    <property type="match status" value="1"/>
</dbReference>
<accession>A0A7X1NVI5</accession>
<dbReference type="InterPro" id="IPR051464">
    <property type="entry name" value="Peptidase_M42_aminopept"/>
</dbReference>
<feature type="binding site" evidence="8">
    <location>
        <position position="66"/>
    </location>
    <ligand>
        <name>Zn(2+)</name>
        <dbReference type="ChEBI" id="CHEBI:29105"/>
        <label>1</label>
    </ligand>
</feature>
<keyword evidence="3" id="KW-0645">Protease</keyword>
<feature type="binding site" evidence="8">
    <location>
        <position position="177"/>
    </location>
    <ligand>
        <name>Zn(2+)</name>
        <dbReference type="ChEBI" id="CHEBI:29105"/>
        <label>1</label>
    </ligand>
</feature>
<comment type="cofactor">
    <cofactor evidence="8">
        <name>a divalent metal cation</name>
        <dbReference type="ChEBI" id="CHEBI:60240"/>
    </cofactor>
    <text evidence="8">Binds 2 divalent metal cations per subunit.</text>
</comment>
<keyword evidence="5" id="KW-0378">Hydrolase</keyword>
<name>A0A7X1NVI5_9DEIO</name>
<dbReference type="Gene3D" id="3.40.630.10">
    <property type="entry name" value="Zn peptidases"/>
    <property type="match status" value="1"/>
</dbReference>
<organism evidence="9 10">
    <name type="scientific">Deinococcus terrestris</name>
    <dbReference type="NCBI Taxonomy" id="2651870"/>
    <lineage>
        <taxon>Bacteria</taxon>
        <taxon>Thermotogati</taxon>
        <taxon>Deinococcota</taxon>
        <taxon>Deinococci</taxon>
        <taxon>Deinococcales</taxon>
        <taxon>Deinococcaceae</taxon>
        <taxon>Deinococcus</taxon>
    </lineage>
</organism>